<organism evidence="2 3">
    <name type="scientific">Riccia sorocarpa</name>
    <dbReference type="NCBI Taxonomy" id="122646"/>
    <lineage>
        <taxon>Eukaryota</taxon>
        <taxon>Viridiplantae</taxon>
        <taxon>Streptophyta</taxon>
        <taxon>Embryophyta</taxon>
        <taxon>Marchantiophyta</taxon>
        <taxon>Marchantiopsida</taxon>
        <taxon>Marchantiidae</taxon>
        <taxon>Marchantiales</taxon>
        <taxon>Ricciaceae</taxon>
        <taxon>Riccia</taxon>
    </lineage>
</organism>
<feature type="region of interest" description="Disordered" evidence="1">
    <location>
        <begin position="1"/>
        <end position="22"/>
    </location>
</feature>
<evidence type="ECO:0000256" key="1">
    <source>
        <dbReference type="SAM" id="MobiDB-lite"/>
    </source>
</evidence>
<name>A0ABD3GF05_9MARC</name>
<sequence length="144" mass="16053">MTTSSHRRCSNSEKVPPTNEKVTKTAAANVTIQGSHSRTSYSIVLAETGRLPLEVESLLLSIQYLDRLKGKDQSRLSHIAWAADVARWEMALIIARLTLGALLAGMRVLNVVLRIQVAIKWITNWITVLGEAKRSARRESEVNF</sequence>
<protein>
    <submittedName>
        <fullName evidence="2">Uncharacterized protein</fullName>
    </submittedName>
</protein>
<proteinExistence type="predicted"/>
<keyword evidence="3" id="KW-1185">Reference proteome</keyword>
<evidence type="ECO:0000313" key="2">
    <source>
        <dbReference type="EMBL" id="KAL3677241.1"/>
    </source>
</evidence>
<comment type="caution">
    <text evidence="2">The sequence shown here is derived from an EMBL/GenBank/DDBJ whole genome shotgun (WGS) entry which is preliminary data.</text>
</comment>
<evidence type="ECO:0000313" key="3">
    <source>
        <dbReference type="Proteomes" id="UP001633002"/>
    </source>
</evidence>
<dbReference type="AlphaFoldDB" id="A0ABD3GF05"/>
<dbReference type="EMBL" id="JBJQOH010000008">
    <property type="protein sequence ID" value="KAL3677241.1"/>
    <property type="molecule type" value="Genomic_DNA"/>
</dbReference>
<accession>A0ABD3GF05</accession>
<reference evidence="2 3" key="1">
    <citation type="submission" date="2024-09" db="EMBL/GenBank/DDBJ databases">
        <title>Chromosome-scale assembly of Riccia sorocarpa.</title>
        <authorList>
            <person name="Paukszto L."/>
        </authorList>
    </citation>
    <scope>NUCLEOTIDE SEQUENCE [LARGE SCALE GENOMIC DNA]</scope>
    <source>
        <strain evidence="2">LP-2024</strain>
        <tissue evidence="2">Aerial parts of the thallus</tissue>
    </source>
</reference>
<gene>
    <name evidence="2" type="ORF">R1sor_027189</name>
</gene>
<dbReference type="Proteomes" id="UP001633002">
    <property type="component" value="Unassembled WGS sequence"/>
</dbReference>